<protein>
    <submittedName>
        <fullName evidence="5">Sugar transferase</fullName>
    </submittedName>
</protein>
<feature type="domain" description="Response regulatory" evidence="4">
    <location>
        <begin position="1"/>
        <end position="29"/>
    </location>
</feature>
<evidence type="ECO:0000313" key="6">
    <source>
        <dbReference type="Proteomes" id="UP000576082"/>
    </source>
</evidence>
<dbReference type="GO" id="GO:0016780">
    <property type="term" value="F:phosphotransferase activity, for other substituted phosphate groups"/>
    <property type="evidence" value="ECO:0007669"/>
    <property type="project" value="TreeGrafter"/>
</dbReference>
<keyword evidence="3" id="KW-1133">Transmembrane helix</keyword>
<keyword evidence="3" id="KW-0812">Transmembrane</keyword>
<gene>
    <name evidence="5" type="ORF">HHU12_12720</name>
</gene>
<proteinExistence type="inferred from homology"/>
<dbReference type="PROSITE" id="PS50110">
    <property type="entry name" value="RESPONSE_REGULATORY"/>
    <property type="match status" value="1"/>
</dbReference>
<keyword evidence="5" id="KW-0808">Transferase</keyword>
<evidence type="ECO:0000256" key="3">
    <source>
        <dbReference type="SAM" id="Phobius"/>
    </source>
</evidence>
<dbReference type="PANTHER" id="PTHR30576">
    <property type="entry name" value="COLANIC BIOSYNTHESIS UDP-GLUCOSE LIPID CARRIER TRANSFERASE"/>
    <property type="match status" value="1"/>
</dbReference>
<dbReference type="Proteomes" id="UP000576082">
    <property type="component" value="Unassembled WGS sequence"/>
</dbReference>
<dbReference type="GO" id="GO:0000160">
    <property type="term" value="P:phosphorelay signal transduction system"/>
    <property type="evidence" value="ECO:0007669"/>
    <property type="project" value="InterPro"/>
</dbReference>
<sequence>MELLKSGVSEYITKPFVPENLDIILENVIYQFEVLDDYEMVEFPKQKLLKRRRNLYVLLNDFTKRIFDIVVSATLIIILSPILLLIAAAIRLESKGAVIYSAKRVGRYYAIFPFYKFRSMRVDADSMVSSLQKENAYNNEEEGDEKEKKEEIDPHMLYSDKGFQVTYKDYIKEKNKSSFFKLKNDPRVTKVGALIRKTSLDELPQLFNVLFGHMSIVGNRPLPIYEAEQMTKDKSILRFAAPAGITGLWQVEKSKRAFMSIDERIELDTKYARKYNIFYDIGLMLKTIPAMIQKEE</sequence>
<feature type="transmembrane region" description="Helical" evidence="3">
    <location>
        <begin position="66"/>
        <end position="90"/>
    </location>
</feature>
<keyword evidence="6" id="KW-1185">Reference proteome</keyword>
<evidence type="ECO:0000256" key="2">
    <source>
        <dbReference type="PROSITE-ProRule" id="PRU00169"/>
    </source>
</evidence>
<dbReference type="AlphaFoldDB" id="A0A7X9RUA2"/>
<evidence type="ECO:0000256" key="1">
    <source>
        <dbReference type="ARBA" id="ARBA00006464"/>
    </source>
</evidence>
<reference evidence="5 6" key="1">
    <citation type="submission" date="2020-04" db="EMBL/GenBank/DDBJ databases">
        <title>Flammeovirga sp. SR4, a novel species isolated from seawater.</title>
        <authorList>
            <person name="Wang X."/>
        </authorList>
    </citation>
    <scope>NUCLEOTIDE SEQUENCE [LARGE SCALE GENOMIC DNA]</scope>
    <source>
        <strain evidence="5 6">ATCC 23126</strain>
    </source>
</reference>
<evidence type="ECO:0000259" key="4">
    <source>
        <dbReference type="PROSITE" id="PS50110"/>
    </source>
</evidence>
<keyword evidence="3" id="KW-0472">Membrane</keyword>
<evidence type="ECO:0000313" key="5">
    <source>
        <dbReference type="EMBL" id="NME68828.1"/>
    </source>
</evidence>
<comment type="caution">
    <text evidence="2">Lacks conserved residue(s) required for the propagation of feature annotation.</text>
</comment>
<dbReference type="InterPro" id="IPR003362">
    <property type="entry name" value="Bact_transf"/>
</dbReference>
<dbReference type="PANTHER" id="PTHR30576:SF0">
    <property type="entry name" value="UNDECAPRENYL-PHOSPHATE N-ACETYLGALACTOSAMINYL 1-PHOSPHATE TRANSFERASE-RELATED"/>
    <property type="match status" value="1"/>
</dbReference>
<comment type="similarity">
    <text evidence="1">Belongs to the bacterial sugar transferase family.</text>
</comment>
<dbReference type="InterPro" id="IPR001789">
    <property type="entry name" value="Sig_transdc_resp-reg_receiver"/>
</dbReference>
<dbReference type="Pfam" id="PF02397">
    <property type="entry name" value="Bac_transf"/>
    <property type="match status" value="1"/>
</dbReference>
<organism evidence="5 6">
    <name type="scientific">Flammeovirga aprica JL-4</name>
    <dbReference type="NCBI Taxonomy" id="694437"/>
    <lineage>
        <taxon>Bacteria</taxon>
        <taxon>Pseudomonadati</taxon>
        <taxon>Bacteroidota</taxon>
        <taxon>Cytophagia</taxon>
        <taxon>Cytophagales</taxon>
        <taxon>Flammeovirgaceae</taxon>
        <taxon>Flammeovirga</taxon>
    </lineage>
</organism>
<dbReference type="EMBL" id="JABANE010000030">
    <property type="protein sequence ID" value="NME68828.1"/>
    <property type="molecule type" value="Genomic_DNA"/>
</dbReference>
<comment type="caution">
    <text evidence="5">The sequence shown here is derived from an EMBL/GenBank/DDBJ whole genome shotgun (WGS) entry which is preliminary data.</text>
</comment>
<accession>A0A7X9RUA2</accession>
<name>A0A7X9RUA2_9BACT</name>